<name>A0A143HD52_9BACL</name>
<evidence type="ECO:0000313" key="2">
    <source>
        <dbReference type="EMBL" id="AMW99677.1"/>
    </source>
</evidence>
<keyword evidence="1" id="KW-0812">Transmembrane</keyword>
<dbReference type="Proteomes" id="UP000076021">
    <property type="component" value="Chromosome"/>
</dbReference>
<evidence type="ECO:0000256" key="1">
    <source>
        <dbReference type="SAM" id="Phobius"/>
    </source>
</evidence>
<keyword evidence="1" id="KW-1133">Transmembrane helix</keyword>
<reference evidence="3" key="2">
    <citation type="submission" date="2016-03" db="EMBL/GenBank/DDBJ databases">
        <authorList>
            <person name="Ploux O."/>
        </authorList>
    </citation>
    <scope>NUCLEOTIDE SEQUENCE [LARGE SCALE GENOMIC DNA]</scope>
    <source>
        <strain evidence="3">PP9</strain>
    </source>
</reference>
<dbReference type="AlphaFoldDB" id="A0A143HD52"/>
<protein>
    <submittedName>
        <fullName evidence="2">Uncharacterized protein</fullName>
    </submittedName>
</protein>
<gene>
    <name evidence="2" type="ORF">ATY39_09515</name>
</gene>
<feature type="transmembrane region" description="Helical" evidence="1">
    <location>
        <begin position="59"/>
        <end position="80"/>
    </location>
</feature>
<dbReference type="KEGG" id="rst:ATY39_09515"/>
<feature type="transmembrane region" description="Helical" evidence="1">
    <location>
        <begin position="87"/>
        <end position="104"/>
    </location>
</feature>
<keyword evidence="3" id="KW-1185">Reference proteome</keyword>
<feature type="transmembrane region" description="Helical" evidence="1">
    <location>
        <begin position="32"/>
        <end position="53"/>
    </location>
</feature>
<accession>A0A143HD52</accession>
<organism evidence="2 3">
    <name type="scientific">Rummeliibacillus stabekisii</name>
    <dbReference type="NCBI Taxonomy" id="241244"/>
    <lineage>
        <taxon>Bacteria</taxon>
        <taxon>Bacillati</taxon>
        <taxon>Bacillota</taxon>
        <taxon>Bacilli</taxon>
        <taxon>Bacillales</taxon>
        <taxon>Caryophanaceae</taxon>
        <taxon>Rummeliibacillus</taxon>
    </lineage>
</organism>
<proteinExistence type="predicted"/>
<sequence>MHLFTGVFLAGLLIGLFLDALTLIFSPRSKHAVRMTVLFIISIFLFIISLFMSSTLGTMIGFLSLGIYTTALLLALFGICRIWRMRTYYGIVIFVVCWFILSLFR</sequence>
<reference evidence="2 3" key="1">
    <citation type="journal article" date="2016" name="Genome Announc.">
        <title>Whole-Genome Sequence of Rummeliibacillus stabekisii Strain PP9 Isolated from Antarctic Soil.</title>
        <authorList>
            <person name="da Mota F.F."/>
            <person name="Vollu R.E."/>
            <person name="Jurelevicius D."/>
            <person name="Seldin L."/>
        </authorList>
    </citation>
    <scope>NUCLEOTIDE SEQUENCE [LARGE SCALE GENOMIC DNA]</scope>
    <source>
        <strain evidence="2 3">PP9</strain>
    </source>
</reference>
<feature type="transmembrane region" description="Helical" evidence="1">
    <location>
        <begin position="6"/>
        <end position="25"/>
    </location>
</feature>
<keyword evidence="1" id="KW-0472">Membrane</keyword>
<dbReference type="EMBL" id="CP014806">
    <property type="protein sequence ID" value="AMW99677.1"/>
    <property type="molecule type" value="Genomic_DNA"/>
</dbReference>
<dbReference type="STRING" id="241244.ATY39_09515"/>
<evidence type="ECO:0000313" key="3">
    <source>
        <dbReference type="Proteomes" id="UP000076021"/>
    </source>
</evidence>